<evidence type="ECO:0000313" key="3">
    <source>
        <dbReference type="Proteomes" id="UP000037069"/>
    </source>
</evidence>
<dbReference type="Proteomes" id="UP000037069">
    <property type="component" value="Unassembled WGS sequence"/>
</dbReference>
<proteinExistence type="inferred from homology"/>
<dbReference type="InterPro" id="IPR007757">
    <property type="entry name" value="MT-A70-like"/>
</dbReference>
<dbReference type="STRING" id="7375.A0A0L0C001"/>
<evidence type="ECO:0008006" key="4">
    <source>
        <dbReference type="Google" id="ProtNLM"/>
    </source>
</evidence>
<dbReference type="OrthoDB" id="61116at2759"/>
<keyword evidence="3" id="KW-1185">Reference proteome</keyword>
<dbReference type="AlphaFoldDB" id="A0A0L0C001"/>
<dbReference type="EMBL" id="JRES01001097">
    <property type="protein sequence ID" value="KNC25566.1"/>
    <property type="molecule type" value="Genomic_DNA"/>
</dbReference>
<dbReference type="PANTHER" id="PTHR12829:SF4">
    <property type="entry name" value="N(6)-ADENINE-SPECIFIC METHYLTRANSFERASE METTL4"/>
    <property type="match status" value="1"/>
</dbReference>
<evidence type="ECO:0000256" key="1">
    <source>
        <dbReference type="PROSITE-ProRule" id="PRU00489"/>
    </source>
</evidence>
<dbReference type="PROSITE" id="PS51143">
    <property type="entry name" value="MT_A70"/>
    <property type="match status" value="1"/>
</dbReference>
<dbReference type="PANTHER" id="PTHR12829">
    <property type="entry name" value="N6-ADENOSINE-METHYLTRANSFERASE"/>
    <property type="match status" value="1"/>
</dbReference>
<dbReference type="GO" id="GO:0005634">
    <property type="term" value="C:nucleus"/>
    <property type="evidence" value="ECO:0007669"/>
    <property type="project" value="TreeGrafter"/>
</dbReference>
<reference evidence="2 3" key="1">
    <citation type="journal article" date="2015" name="Nat. Commun.">
        <title>Lucilia cuprina genome unlocks parasitic fly biology to underpin future interventions.</title>
        <authorList>
            <person name="Anstead C.A."/>
            <person name="Korhonen P.K."/>
            <person name="Young N.D."/>
            <person name="Hall R.S."/>
            <person name="Jex A.R."/>
            <person name="Murali S.C."/>
            <person name="Hughes D.S."/>
            <person name="Lee S.F."/>
            <person name="Perry T."/>
            <person name="Stroehlein A.J."/>
            <person name="Ansell B.R."/>
            <person name="Breugelmans B."/>
            <person name="Hofmann A."/>
            <person name="Qu J."/>
            <person name="Dugan S."/>
            <person name="Lee S.L."/>
            <person name="Chao H."/>
            <person name="Dinh H."/>
            <person name="Han Y."/>
            <person name="Doddapaneni H.V."/>
            <person name="Worley K.C."/>
            <person name="Muzny D.M."/>
            <person name="Ioannidis P."/>
            <person name="Waterhouse R.M."/>
            <person name="Zdobnov E.M."/>
            <person name="James P.J."/>
            <person name="Bagnall N.H."/>
            <person name="Kotze A.C."/>
            <person name="Gibbs R.A."/>
            <person name="Richards S."/>
            <person name="Batterham P."/>
            <person name="Gasser R.B."/>
        </authorList>
    </citation>
    <scope>NUCLEOTIDE SEQUENCE [LARGE SCALE GENOMIC DNA]</scope>
    <source>
        <strain evidence="2 3">LS</strain>
        <tissue evidence="2">Full body</tissue>
    </source>
</reference>
<comment type="caution">
    <text evidence="2">The sequence shown here is derived from an EMBL/GenBank/DDBJ whole genome shotgun (WGS) entry which is preliminary data.</text>
</comment>
<gene>
    <name evidence="2" type="ORF">FF38_12969</name>
</gene>
<accession>A0A0L0C001</accession>
<organism evidence="2 3">
    <name type="scientific">Lucilia cuprina</name>
    <name type="common">Green bottle fly</name>
    <name type="synonym">Australian sheep blowfly</name>
    <dbReference type="NCBI Taxonomy" id="7375"/>
    <lineage>
        <taxon>Eukaryota</taxon>
        <taxon>Metazoa</taxon>
        <taxon>Ecdysozoa</taxon>
        <taxon>Arthropoda</taxon>
        <taxon>Hexapoda</taxon>
        <taxon>Insecta</taxon>
        <taxon>Pterygota</taxon>
        <taxon>Neoptera</taxon>
        <taxon>Endopterygota</taxon>
        <taxon>Diptera</taxon>
        <taxon>Brachycera</taxon>
        <taxon>Muscomorpha</taxon>
        <taxon>Oestroidea</taxon>
        <taxon>Calliphoridae</taxon>
        <taxon>Luciliinae</taxon>
        <taxon>Lucilia</taxon>
    </lineage>
</organism>
<evidence type="ECO:0000313" key="2">
    <source>
        <dbReference type="EMBL" id="KNC25566.1"/>
    </source>
</evidence>
<protein>
    <recommendedName>
        <fullName evidence="4">Methyltransferase-like protein 4</fullName>
    </recommendedName>
</protein>
<dbReference type="Pfam" id="PF05063">
    <property type="entry name" value="MT-A70"/>
    <property type="match status" value="1"/>
</dbReference>
<dbReference type="OMA" id="RFYNHNV"/>
<name>A0A0L0C001_LUCCU</name>
<dbReference type="GO" id="GO:0008168">
    <property type="term" value="F:methyltransferase activity"/>
    <property type="evidence" value="ECO:0007669"/>
    <property type="project" value="TreeGrafter"/>
</dbReference>
<sequence>MQNIIIDNKICIFLNHCKLIKELYQQHTDTKLKSYALKPQLFHFHPKQNNVTVETSPNSKQIKKLNRKRKAETENETILQETLLLQPFLKEIQENFLQSTDNLEELPRLWEESQEFPQFRGANATNSFQITKFYEQNYIIPPKTKFFNYNIEELHKLLPELECYDLLIMDMPWLNKYIKRLKKVKQSLAYQMLDNDTLKKMPIAQLIHTNTLVLLWCTNSPQHRQALEQDFLPSWNLQLVHTVKWFKINTLGELISPLKAEGFKQPYELLYITCHKERNVMDLQDITKVDFLISIPSIIHSHKPPLVEWIKKFLCNEKNFKGLEIFARYLQPQFTSIGLEVLKLMDQRLYEETEDCLGVFKED</sequence>
<comment type="similarity">
    <text evidence="1">Belongs to the MT-A70-like family.</text>
</comment>